<evidence type="ECO:0000256" key="1">
    <source>
        <dbReference type="SAM" id="Coils"/>
    </source>
</evidence>
<dbReference type="Proteomes" id="UP000696280">
    <property type="component" value="Unassembled WGS sequence"/>
</dbReference>
<evidence type="ECO:0000313" key="2">
    <source>
        <dbReference type="EMBL" id="CAG8958346.1"/>
    </source>
</evidence>
<dbReference type="EMBL" id="CAJVRL010000082">
    <property type="protein sequence ID" value="CAG8958346.1"/>
    <property type="molecule type" value="Genomic_DNA"/>
</dbReference>
<accession>A0A9N9L1X4</accession>
<organism evidence="2 3">
    <name type="scientific">Hymenoscyphus fraxineus</name>
    <dbReference type="NCBI Taxonomy" id="746836"/>
    <lineage>
        <taxon>Eukaryota</taxon>
        <taxon>Fungi</taxon>
        <taxon>Dikarya</taxon>
        <taxon>Ascomycota</taxon>
        <taxon>Pezizomycotina</taxon>
        <taxon>Leotiomycetes</taxon>
        <taxon>Helotiales</taxon>
        <taxon>Helotiaceae</taxon>
        <taxon>Hymenoscyphus</taxon>
    </lineage>
</organism>
<keyword evidence="3" id="KW-1185">Reference proteome</keyword>
<dbReference type="OrthoDB" id="10336078at2759"/>
<sequence length="189" mass="21601">MSGLQRKDLLAAAIFLQKKIEEYNPLAATISLEEGRLITAVLHCVARNRRRQITTEAPTSSIDQAASDILYRFRETSRPLRLNPNVVCFGCCTAVNQQNEISMMRQVIDRQQKTIREQEVALRERNNTMEELRGQVIQLELAARGDTAFREQLAIIKELLETIHGNNLDVDEQWLLVRAILLEDSTDIL</sequence>
<dbReference type="AlphaFoldDB" id="A0A9N9L1X4"/>
<feature type="coiled-coil region" evidence="1">
    <location>
        <begin position="115"/>
        <end position="142"/>
    </location>
</feature>
<evidence type="ECO:0000313" key="3">
    <source>
        <dbReference type="Proteomes" id="UP000696280"/>
    </source>
</evidence>
<keyword evidence="1" id="KW-0175">Coiled coil</keyword>
<gene>
    <name evidence="2" type="ORF">HYFRA_00011023</name>
</gene>
<name>A0A9N9L1X4_9HELO</name>
<proteinExistence type="predicted"/>
<protein>
    <submittedName>
        <fullName evidence="2">Uncharacterized protein</fullName>
    </submittedName>
</protein>
<reference evidence="2" key="1">
    <citation type="submission" date="2021-07" db="EMBL/GenBank/DDBJ databases">
        <authorList>
            <person name="Durling M."/>
        </authorList>
    </citation>
    <scope>NUCLEOTIDE SEQUENCE</scope>
</reference>
<comment type="caution">
    <text evidence="2">The sequence shown here is derived from an EMBL/GenBank/DDBJ whole genome shotgun (WGS) entry which is preliminary data.</text>
</comment>